<protein>
    <submittedName>
        <fullName evidence="1">Uncharacterized protein</fullName>
    </submittedName>
</protein>
<dbReference type="SUPFAM" id="SSF56112">
    <property type="entry name" value="Protein kinase-like (PK-like)"/>
    <property type="match status" value="1"/>
</dbReference>
<evidence type="ECO:0000313" key="1">
    <source>
        <dbReference type="EMBL" id="VEU59575.1"/>
    </source>
</evidence>
<accession>A0A449A5P6</accession>
<dbReference type="KEGG" id="mnu:NCTC10166_00554"/>
<sequence>MNIKSIKELLPKKIYEKLSDIQLFYEGFHNKTYLANYGDEKVQIRVAINKIAQHKDEIEYIKNDYDYIYFTDEILVKKWYEGHILNEKNLTKKDCYVILDKMKKVWENKGNYTKMNWFYYTIDDVKYKKIVEKYKDDFNDTIHGDIRAKNIIHTYNNDFILIDFEWVRKGSKYFDICSFLKFSKLSKQEVIDYLKLDKEKLEDYIYITNLFNKNAYYQVYDKLKDFYIGEIKNKK</sequence>
<dbReference type="Gene3D" id="3.90.1200.10">
    <property type="match status" value="1"/>
</dbReference>
<dbReference type="EMBL" id="LR214951">
    <property type="protein sequence ID" value="VEU59575.1"/>
    <property type="molecule type" value="Genomic_DNA"/>
</dbReference>
<dbReference type="InterPro" id="IPR004119">
    <property type="entry name" value="EcKL"/>
</dbReference>
<reference evidence="1 2" key="1">
    <citation type="submission" date="2019-01" db="EMBL/GenBank/DDBJ databases">
        <authorList>
            <consortium name="Pathogen Informatics"/>
        </authorList>
    </citation>
    <scope>NUCLEOTIDE SEQUENCE [LARGE SCALE GENOMIC DNA]</scope>
    <source>
        <strain evidence="1 2">NCTC10166</strain>
    </source>
</reference>
<evidence type="ECO:0000313" key="2">
    <source>
        <dbReference type="Proteomes" id="UP000289440"/>
    </source>
</evidence>
<dbReference type="OrthoDB" id="396476at2"/>
<dbReference type="AlphaFoldDB" id="A0A449A5P6"/>
<dbReference type="InterPro" id="IPR011009">
    <property type="entry name" value="Kinase-like_dom_sf"/>
</dbReference>
<keyword evidence="2" id="KW-1185">Reference proteome</keyword>
<gene>
    <name evidence="1" type="ORF">NCTC10166_00554</name>
</gene>
<dbReference type="Pfam" id="PF02958">
    <property type="entry name" value="EcKL"/>
    <property type="match status" value="1"/>
</dbReference>
<dbReference type="RefSeq" id="WP_129719956.1">
    <property type="nucleotide sequence ID" value="NZ_LR214951.1"/>
</dbReference>
<dbReference type="Proteomes" id="UP000289440">
    <property type="component" value="Chromosome"/>
</dbReference>
<proteinExistence type="predicted"/>
<name>A0A449A5P6_9BACT</name>
<organism evidence="1 2">
    <name type="scientific">Mesomycoplasma neurolyticum</name>
    <dbReference type="NCBI Taxonomy" id="2120"/>
    <lineage>
        <taxon>Bacteria</taxon>
        <taxon>Bacillati</taxon>
        <taxon>Mycoplasmatota</taxon>
        <taxon>Mycoplasmoidales</taxon>
        <taxon>Metamycoplasmataceae</taxon>
        <taxon>Mesomycoplasma</taxon>
    </lineage>
</organism>